<evidence type="ECO:0000313" key="3">
    <source>
        <dbReference type="Proteomes" id="UP000644147"/>
    </source>
</evidence>
<dbReference type="InterPro" id="IPR005025">
    <property type="entry name" value="FMN_Rdtase-like_dom"/>
</dbReference>
<dbReference type="Gene3D" id="3.40.50.360">
    <property type="match status" value="1"/>
</dbReference>
<dbReference type="RefSeq" id="WP_200505455.1">
    <property type="nucleotide sequence ID" value="NZ_JAEHFX010000003.1"/>
</dbReference>
<dbReference type="InterPro" id="IPR050712">
    <property type="entry name" value="NAD(P)H-dep_reductase"/>
</dbReference>
<gene>
    <name evidence="2" type="ORF">I5M27_06830</name>
</gene>
<sequence>MNEQQKNKEQGQTSFLVFSASLRTDSLNTRLAKLAALVIEKNGGKVDLAHMEEFDCPTFNQDLEVNDFHPKGAEEFRRRILANDAFIISSPEYNGSMPGFLKNMIDWVSRFRPQPFHQHHALLMSASPSMAGGNRGLWSLRVPLEHLGTRVYPDMFSLASAHQAFDEQGNLKDATLAKRFEDNLVAFMDQVEASKHYPCMKKAWVEFLGEKPTKETERVE</sequence>
<evidence type="ECO:0000259" key="1">
    <source>
        <dbReference type="Pfam" id="PF03358"/>
    </source>
</evidence>
<dbReference type="SUPFAM" id="SSF52218">
    <property type="entry name" value="Flavoproteins"/>
    <property type="match status" value="1"/>
</dbReference>
<name>A0ABS1C220_9BACT</name>
<keyword evidence="3" id="KW-1185">Reference proteome</keyword>
<comment type="caution">
    <text evidence="2">The sequence shown here is derived from an EMBL/GenBank/DDBJ whole genome shotgun (WGS) entry which is preliminary data.</text>
</comment>
<dbReference type="EMBL" id="JAEHFX010000003">
    <property type="protein sequence ID" value="MBK0402693.1"/>
    <property type="molecule type" value="Genomic_DNA"/>
</dbReference>
<organism evidence="2 3">
    <name type="scientific">Adhaeribacter terrigena</name>
    <dbReference type="NCBI Taxonomy" id="2793070"/>
    <lineage>
        <taxon>Bacteria</taxon>
        <taxon>Pseudomonadati</taxon>
        <taxon>Bacteroidota</taxon>
        <taxon>Cytophagia</taxon>
        <taxon>Cytophagales</taxon>
        <taxon>Hymenobacteraceae</taxon>
        <taxon>Adhaeribacter</taxon>
    </lineage>
</organism>
<dbReference type="PANTHER" id="PTHR30543:SF21">
    <property type="entry name" value="NAD(P)H-DEPENDENT FMN REDUCTASE LOT6"/>
    <property type="match status" value="1"/>
</dbReference>
<reference evidence="2 3" key="1">
    <citation type="submission" date="2020-12" db="EMBL/GenBank/DDBJ databases">
        <title>Bacterial novel species Adhaeribacter sp. BT258 isolated from soil.</title>
        <authorList>
            <person name="Jung H.-Y."/>
        </authorList>
    </citation>
    <scope>NUCLEOTIDE SEQUENCE [LARGE SCALE GENOMIC DNA]</scope>
    <source>
        <strain evidence="2 3">BT258</strain>
    </source>
</reference>
<dbReference type="Pfam" id="PF03358">
    <property type="entry name" value="FMN_red"/>
    <property type="match status" value="1"/>
</dbReference>
<dbReference type="InterPro" id="IPR029039">
    <property type="entry name" value="Flavoprotein-like_sf"/>
</dbReference>
<dbReference type="Proteomes" id="UP000644147">
    <property type="component" value="Unassembled WGS sequence"/>
</dbReference>
<proteinExistence type="predicted"/>
<evidence type="ECO:0000313" key="2">
    <source>
        <dbReference type="EMBL" id="MBK0402693.1"/>
    </source>
</evidence>
<protein>
    <submittedName>
        <fullName evidence="2">NAD(P)H-dependent oxidoreductase</fullName>
    </submittedName>
</protein>
<feature type="domain" description="NADPH-dependent FMN reductase-like" evidence="1">
    <location>
        <begin position="15"/>
        <end position="162"/>
    </location>
</feature>
<accession>A0ABS1C220</accession>
<dbReference type="PANTHER" id="PTHR30543">
    <property type="entry name" value="CHROMATE REDUCTASE"/>
    <property type="match status" value="1"/>
</dbReference>